<sequence length="118" mass="13108">MGHQAKKTALIPNSVLRKRRSFKRPPNQFGRGKQPSLLQAMAAEQDALEEHNAMRKVDEAQNSSKRSLETAILKRRRAQLLMKNADLATYKAAMALKIAEAALVANPTDDAVTLAIDW</sequence>
<dbReference type="AlphaFoldDB" id="A0AAV1QYV3"/>
<reference evidence="2 3" key="1">
    <citation type="submission" date="2024-01" db="EMBL/GenBank/DDBJ databases">
        <authorList>
            <person name="Waweru B."/>
        </authorList>
    </citation>
    <scope>NUCLEOTIDE SEQUENCE [LARGE SCALE GENOMIC DNA]</scope>
</reference>
<organism evidence="2 3">
    <name type="scientific">Dovyalis caffra</name>
    <dbReference type="NCBI Taxonomy" id="77055"/>
    <lineage>
        <taxon>Eukaryota</taxon>
        <taxon>Viridiplantae</taxon>
        <taxon>Streptophyta</taxon>
        <taxon>Embryophyta</taxon>
        <taxon>Tracheophyta</taxon>
        <taxon>Spermatophyta</taxon>
        <taxon>Magnoliopsida</taxon>
        <taxon>eudicotyledons</taxon>
        <taxon>Gunneridae</taxon>
        <taxon>Pentapetalae</taxon>
        <taxon>rosids</taxon>
        <taxon>fabids</taxon>
        <taxon>Malpighiales</taxon>
        <taxon>Salicaceae</taxon>
        <taxon>Flacourtieae</taxon>
        <taxon>Dovyalis</taxon>
    </lineage>
</organism>
<dbReference type="GO" id="GO:0006357">
    <property type="term" value="P:regulation of transcription by RNA polymerase II"/>
    <property type="evidence" value="ECO:0007669"/>
    <property type="project" value="InterPro"/>
</dbReference>
<evidence type="ECO:0000313" key="3">
    <source>
        <dbReference type="Proteomes" id="UP001314170"/>
    </source>
</evidence>
<evidence type="ECO:0000256" key="1">
    <source>
        <dbReference type="SAM" id="MobiDB-lite"/>
    </source>
</evidence>
<dbReference type="PANTHER" id="PTHR14898">
    <property type="entry name" value="ENHANCER OF POLYCOMB"/>
    <property type="match status" value="1"/>
</dbReference>
<keyword evidence="3" id="KW-1185">Reference proteome</keyword>
<feature type="region of interest" description="Disordered" evidence="1">
    <location>
        <begin position="1"/>
        <end position="33"/>
    </location>
</feature>
<evidence type="ECO:0000313" key="2">
    <source>
        <dbReference type="EMBL" id="CAK7325299.1"/>
    </source>
</evidence>
<comment type="caution">
    <text evidence="2">The sequence shown here is derived from an EMBL/GenBank/DDBJ whole genome shotgun (WGS) entry which is preliminary data.</text>
</comment>
<name>A0AAV1QYV3_9ROSI</name>
<dbReference type="Proteomes" id="UP001314170">
    <property type="component" value="Unassembled WGS sequence"/>
</dbReference>
<protein>
    <submittedName>
        <fullName evidence="2">Uncharacterized protein</fullName>
    </submittedName>
</protein>
<dbReference type="EMBL" id="CAWUPB010000850">
    <property type="protein sequence ID" value="CAK7325299.1"/>
    <property type="molecule type" value="Genomic_DNA"/>
</dbReference>
<accession>A0AAV1QYV3</accession>
<gene>
    <name evidence="2" type="ORF">DCAF_LOCUS2972</name>
</gene>
<dbReference type="InterPro" id="IPR024943">
    <property type="entry name" value="Enhancer_polycomb"/>
</dbReference>
<dbReference type="GO" id="GO:0035267">
    <property type="term" value="C:NuA4 histone acetyltransferase complex"/>
    <property type="evidence" value="ECO:0007669"/>
    <property type="project" value="InterPro"/>
</dbReference>
<proteinExistence type="predicted"/>